<reference evidence="8 9" key="1">
    <citation type="journal article" date="2018" name="Nat. Ecol. Evol.">
        <title>Genomic signatures of mitonuclear coevolution across populations of Tigriopus californicus.</title>
        <authorList>
            <person name="Barreto F.S."/>
            <person name="Watson E.T."/>
            <person name="Lima T.G."/>
            <person name="Willett C.S."/>
            <person name="Edmands S."/>
            <person name="Li W."/>
            <person name="Burton R.S."/>
        </authorList>
    </citation>
    <scope>NUCLEOTIDE SEQUENCE [LARGE SCALE GENOMIC DNA]</scope>
    <source>
        <strain evidence="8 9">San Diego</strain>
    </source>
</reference>
<gene>
    <name evidence="8" type="ORF">TCAL_14976</name>
</gene>
<evidence type="ECO:0000259" key="7">
    <source>
        <dbReference type="PROSITE" id="PS50262"/>
    </source>
</evidence>
<dbReference type="Gene3D" id="1.20.1070.10">
    <property type="entry name" value="Rhodopsin 7-helix transmembrane proteins"/>
    <property type="match status" value="1"/>
</dbReference>
<evidence type="ECO:0000256" key="5">
    <source>
        <dbReference type="SAM" id="MobiDB-lite"/>
    </source>
</evidence>
<evidence type="ECO:0000313" key="9">
    <source>
        <dbReference type="Proteomes" id="UP000318571"/>
    </source>
</evidence>
<comment type="subcellular location">
    <subcellularLocation>
        <location evidence="1">Membrane</location>
    </subcellularLocation>
</comment>
<keyword evidence="2 6" id="KW-0812">Transmembrane</keyword>
<feature type="region of interest" description="Disordered" evidence="5">
    <location>
        <begin position="1"/>
        <end position="25"/>
    </location>
</feature>
<name>A0A553N8G6_TIGCA</name>
<protein>
    <recommendedName>
        <fullName evidence="7">G-protein coupled receptors family 1 profile domain-containing protein</fullName>
    </recommendedName>
</protein>
<dbReference type="EMBL" id="VCGU01000459">
    <property type="protein sequence ID" value="TRY61705.1"/>
    <property type="molecule type" value="Genomic_DNA"/>
</dbReference>
<dbReference type="GO" id="GO:0016020">
    <property type="term" value="C:membrane"/>
    <property type="evidence" value="ECO:0007669"/>
    <property type="project" value="UniProtKB-SubCell"/>
</dbReference>
<proteinExistence type="predicted"/>
<evidence type="ECO:0000256" key="3">
    <source>
        <dbReference type="ARBA" id="ARBA00022989"/>
    </source>
</evidence>
<dbReference type="InterPro" id="IPR017452">
    <property type="entry name" value="GPCR_Rhodpsn_7TM"/>
</dbReference>
<feature type="domain" description="G-protein coupled receptors family 1 profile" evidence="7">
    <location>
        <begin position="1"/>
        <end position="101"/>
    </location>
</feature>
<feature type="compositionally biased region" description="Low complexity" evidence="5">
    <location>
        <begin position="1"/>
        <end position="24"/>
    </location>
</feature>
<feature type="transmembrane region" description="Helical" evidence="6">
    <location>
        <begin position="78"/>
        <end position="104"/>
    </location>
</feature>
<evidence type="ECO:0000256" key="1">
    <source>
        <dbReference type="ARBA" id="ARBA00004370"/>
    </source>
</evidence>
<sequence>MKQRRTNSSLANSNRNNNATATNNHENEENRQALVLFFIVLLFLVCNVPRIVLNFYEMLTINAFRENVNNHCFQLPEWVIITTSLSLLLMTINSSINFLIYCFLNHTFRTEFIRRAKLPFQCILKLIDRTSNLGQRQDESDPVTMNQELGEIRKPRQVADV</sequence>
<feature type="transmembrane region" description="Helical" evidence="6">
    <location>
        <begin position="33"/>
        <end position="52"/>
    </location>
</feature>
<keyword evidence="4 6" id="KW-0472">Membrane</keyword>
<dbReference type="PROSITE" id="PS50262">
    <property type="entry name" value="G_PROTEIN_RECEP_F1_2"/>
    <property type="match status" value="1"/>
</dbReference>
<dbReference type="AlphaFoldDB" id="A0A553N8G6"/>
<dbReference type="InterPro" id="IPR052954">
    <property type="entry name" value="GPCR-Ligand_Int"/>
</dbReference>
<evidence type="ECO:0000256" key="6">
    <source>
        <dbReference type="SAM" id="Phobius"/>
    </source>
</evidence>
<evidence type="ECO:0000256" key="4">
    <source>
        <dbReference type="ARBA" id="ARBA00023136"/>
    </source>
</evidence>
<dbReference type="SUPFAM" id="SSF81321">
    <property type="entry name" value="Family A G protein-coupled receptor-like"/>
    <property type="match status" value="1"/>
</dbReference>
<accession>A0A553N8G6</accession>
<comment type="caution">
    <text evidence="8">The sequence shown here is derived from an EMBL/GenBank/DDBJ whole genome shotgun (WGS) entry which is preliminary data.</text>
</comment>
<keyword evidence="9" id="KW-1185">Reference proteome</keyword>
<keyword evidence="3 6" id="KW-1133">Transmembrane helix</keyword>
<evidence type="ECO:0000256" key="2">
    <source>
        <dbReference type="ARBA" id="ARBA00022692"/>
    </source>
</evidence>
<dbReference type="PANTHER" id="PTHR46641">
    <property type="entry name" value="FMRFAMIDE RECEPTOR-RELATED"/>
    <property type="match status" value="1"/>
</dbReference>
<organism evidence="8 9">
    <name type="scientific">Tigriopus californicus</name>
    <name type="common">Marine copepod</name>
    <dbReference type="NCBI Taxonomy" id="6832"/>
    <lineage>
        <taxon>Eukaryota</taxon>
        <taxon>Metazoa</taxon>
        <taxon>Ecdysozoa</taxon>
        <taxon>Arthropoda</taxon>
        <taxon>Crustacea</taxon>
        <taxon>Multicrustacea</taxon>
        <taxon>Hexanauplia</taxon>
        <taxon>Copepoda</taxon>
        <taxon>Harpacticoida</taxon>
        <taxon>Harpacticidae</taxon>
        <taxon>Tigriopus</taxon>
    </lineage>
</organism>
<dbReference type="PANTHER" id="PTHR46641:SF2">
    <property type="entry name" value="FMRFAMIDE RECEPTOR"/>
    <property type="match status" value="1"/>
</dbReference>
<evidence type="ECO:0000313" key="8">
    <source>
        <dbReference type="EMBL" id="TRY61705.1"/>
    </source>
</evidence>
<dbReference type="Proteomes" id="UP000318571">
    <property type="component" value="Chromosome 8"/>
</dbReference>